<dbReference type="SUPFAM" id="SSF161098">
    <property type="entry name" value="MetI-like"/>
    <property type="match status" value="1"/>
</dbReference>
<keyword evidence="6 7" id="KW-0472">Membrane</keyword>
<gene>
    <name evidence="9" type="primary">appC</name>
    <name evidence="9" type="ordered locus">TMO_1181</name>
</gene>
<protein>
    <submittedName>
        <fullName evidence="9">ABC transporter permease protein</fullName>
    </submittedName>
</protein>
<dbReference type="Pfam" id="PF00528">
    <property type="entry name" value="BPD_transp_1"/>
    <property type="match status" value="1"/>
</dbReference>
<dbReference type="KEGG" id="tmo:TMO_1181"/>
<feature type="transmembrane region" description="Helical" evidence="7">
    <location>
        <begin position="267"/>
        <end position="288"/>
    </location>
</feature>
<dbReference type="Proteomes" id="UP000005258">
    <property type="component" value="Chromosome"/>
</dbReference>
<organism evidence="9 10">
    <name type="scientific">Tistrella mobilis (strain KA081020-065)</name>
    <dbReference type="NCBI Taxonomy" id="1110502"/>
    <lineage>
        <taxon>Bacteria</taxon>
        <taxon>Pseudomonadati</taxon>
        <taxon>Pseudomonadota</taxon>
        <taxon>Alphaproteobacteria</taxon>
        <taxon>Geminicoccales</taxon>
        <taxon>Geminicoccaceae</taxon>
        <taxon>Tistrella</taxon>
    </lineage>
</organism>
<evidence type="ECO:0000256" key="7">
    <source>
        <dbReference type="RuleBase" id="RU363032"/>
    </source>
</evidence>
<reference evidence="9 10" key="1">
    <citation type="journal article" date="2012" name="J. Am. Chem. Soc.">
        <title>Bacterial biosynthesis and maturation of the didemnin anti-cancer agents.</title>
        <authorList>
            <person name="Xu Y."/>
            <person name="Kersten R.D."/>
            <person name="Nam S.J."/>
            <person name="Lu L."/>
            <person name="Al-Suwailem A.M."/>
            <person name="Zheng H."/>
            <person name="Fenical W."/>
            <person name="Dorrestein P.C."/>
            <person name="Moore B.S."/>
            <person name="Qian P.Y."/>
        </authorList>
    </citation>
    <scope>NUCLEOTIDE SEQUENCE [LARGE SCALE GENOMIC DNA]</scope>
    <source>
        <strain evidence="9 10">KA081020-065</strain>
    </source>
</reference>
<evidence type="ECO:0000256" key="1">
    <source>
        <dbReference type="ARBA" id="ARBA00004651"/>
    </source>
</evidence>
<proteinExistence type="inferred from homology"/>
<evidence type="ECO:0000313" key="10">
    <source>
        <dbReference type="Proteomes" id="UP000005258"/>
    </source>
</evidence>
<dbReference type="PROSITE" id="PS50928">
    <property type="entry name" value="ABC_TM1"/>
    <property type="match status" value="1"/>
</dbReference>
<dbReference type="InterPro" id="IPR025966">
    <property type="entry name" value="OppC_N"/>
</dbReference>
<dbReference type="PANTHER" id="PTHR43386:SF25">
    <property type="entry name" value="PEPTIDE ABC TRANSPORTER PERMEASE PROTEIN"/>
    <property type="match status" value="1"/>
</dbReference>
<keyword evidence="10" id="KW-1185">Reference proteome</keyword>
<comment type="similarity">
    <text evidence="7">Belongs to the binding-protein-dependent transport system permease family.</text>
</comment>
<keyword evidence="3" id="KW-1003">Cell membrane</keyword>
<evidence type="ECO:0000256" key="5">
    <source>
        <dbReference type="ARBA" id="ARBA00022989"/>
    </source>
</evidence>
<feature type="transmembrane region" description="Helical" evidence="7">
    <location>
        <begin position="149"/>
        <end position="172"/>
    </location>
</feature>
<dbReference type="HOGENOM" id="CLU_028518_1_1_5"/>
<dbReference type="GO" id="GO:0055085">
    <property type="term" value="P:transmembrane transport"/>
    <property type="evidence" value="ECO:0007669"/>
    <property type="project" value="InterPro"/>
</dbReference>
<dbReference type="InterPro" id="IPR000515">
    <property type="entry name" value="MetI-like"/>
</dbReference>
<dbReference type="EMBL" id="CP003236">
    <property type="protein sequence ID" value="AFK53020.1"/>
    <property type="molecule type" value="Genomic_DNA"/>
</dbReference>
<sequence length="302" mass="31480">MRPIPALPAAGRLHRLFRPLKAGKPAHGRGLPWSIRCALGFLAALVLLAICAPWVAPADPLAMDLGARLRPPAGFGGTLAHPLGTDALGRDLLSRVLYGARVSILIAVAGTAIGAVLGTCAGFLAARFRGLADQLLMMLVDVQAALPSLILALAVIAFLGNDLVLFVILVGLDGWERYARLSRNLVLATGSAGWVRAARMTGITGTRLHLGHVLPNVAGPLVVQATLNFPGTILLETALSFLGLGVQPPATSLGQMLGDGRGLLLNAWWIAVIPGLLILATTMSVCLIGDHLRDRLDPTTGS</sequence>
<evidence type="ECO:0000256" key="2">
    <source>
        <dbReference type="ARBA" id="ARBA00022448"/>
    </source>
</evidence>
<evidence type="ECO:0000256" key="4">
    <source>
        <dbReference type="ARBA" id="ARBA00022692"/>
    </source>
</evidence>
<comment type="subcellular location">
    <subcellularLocation>
        <location evidence="1 7">Cell membrane</location>
        <topology evidence="1 7">Multi-pass membrane protein</topology>
    </subcellularLocation>
</comment>
<keyword evidence="4 7" id="KW-0812">Transmembrane</keyword>
<feature type="transmembrane region" description="Helical" evidence="7">
    <location>
        <begin position="102"/>
        <end position="128"/>
    </location>
</feature>
<dbReference type="InterPro" id="IPR050366">
    <property type="entry name" value="BP-dependent_transpt_permease"/>
</dbReference>
<accession>I3TJT2</accession>
<dbReference type="Pfam" id="PF12911">
    <property type="entry name" value="OppC_N"/>
    <property type="match status" value="1"/>
</dbReference>
<keyword evidence="5 7" id="KW-1133">Transmembrane helix</keyword>
<feature type="domain" description="ABC transmembrane type-1" evidence="8">
    <location>
        <begin position="100"/>
        <end position="289"/>
    </location>
</feature>
<evidence type="ECO:0000313" key="9">
    <source>
        <dbReference type="EMBL" id="AFK53020.1"/>
    </source>
</evidence>
<dbReference type="RefSeq" id="WP_014744699.1">
    <property type="nucleotide sequence ID" value="NC_017956.1"/>
</dbReference>
<dbReference type="AlphaFoldDB" id="I3TJT2"/>
<dbReference type="InterPro" id="IPR035906">
    <property type="entry name" value="MetI-like_sf"/>
</dbReference>
<evidence type="ECO:0000256" key="3">
    <source>
        <dbReference type="ARBA" id="ARBA00022475"/>
    </source>
</evidence>
<evidence type="ECO:0000259" key="8">
    <source>
        <dbReference type="PROSITE" id="PS50928"/>
    </source>
</evidence>
<keyword evidence="2 7" id="KW-0813">Transport</keyword>
<dbReference type="Gene3D" id="1.10.3720.10">
    <property type="entry name" value="MetI-like"/>
    <property type="match status" value="1"/>
</dbReference>
<evidence type="ECO:0000256" key="6">
    <source>
        <dbReference type="ARBA" id="ARBA00023136"/>
    </source>
</evidence>
<dbReference type="STRING" id="1110502.TMO_1181"/>
<dbReference type="PANTHER" id="PTHR43386">
    <property type="entry name" value="OLIGOPEPTIDE TRANSPORT SYSTEM PERMEASE PROTEIN APPC"/>
    <property type="match status" value="1"/>
</dbReference>
<dbReference type="GO" id="GO:0005886">
    <property type="term" value="C:plasma membrane"/>
    <property type="evidence" value="ECO:0007669"/>
    <property type="project" value="UniProtKB-SubCell"/>
</dbReference>
<name>I3TJT2_TISMK</name>
<dbReference type="eggNOG" id="COG1173">
    <property type="taxonomic scope" value="Bacteria"/>
</dbReference>
<dbReference type="PATRIC" id="fig|1110502.3.peg.1217"/>
<dbReference type="CDD" id="cd06261">
    <property type="entry name" value="TM_PBP2"/>
    <property type="match status" value="1"/>
</dbReference>